<keyword evidence="4" id="KW-0408">Iron</keyword>
<dbReference type="InterPro" id="IPR012292">
    <property type="entry name" value="Globin/Proto"/>
</dbReference>
<dbReference type="AlphaFoldDB" id="A0A1W1CKX3"/>
<dbReference type="InterPro" id="IPR001486">
    <property type="entry name" value="Hemoglobin_trunc"/>
</dbReference>
<dbReference type="PANTHER" id="PTHR47366">
    <property type="entry name" value="TWO-ON-TWO HEMOGLOBIN-3"/>
    <property type="match status" value="1"/>
</dbReference>
<evidence type="ECO:0000256" key="3">
    <source>
        <dbReference type="ARBA" id="ARBA00022723"/>
    </source>
</evidence>
<evidence type="ECO:0000256" key="2">
    <source>
        <dbReference type="ARBA" id="ARBA00022617"/>
    </source>
</evidence>
<gene>
    <name evidence="6" type="ORF">MNB_SV-3-666</name>
</gene>
<evidence type="ECO:0000256" key="5">
    <source>
        <dbReference type="ARBA" id="ARBA00034496"/>
    </source>
</evidence>
<reference evidence="6" key="1">
    <citation type="submission" date="2016-10" db="EMBL/GenBank/DDBJ databases">
        <authorList>
            <person name="de Groot N.N."/>
        </authorList>
    </citation>
    <scope>NUCLEOTIDE SEQUENCE</scope>
</reference>
<dbReference type="InterPro" id="IPR009050">
    <property type="entry name" value="Globin-like_sf"/>
</dbReference>
<proteinExistence type="inferred from homology"/>
<dbReference type="Gene3D" id="1.10.490.10">
    <property type="entry name" value="Globins"/>
    <property type="match status" value="1"/>
</dbReference>
<evidence type="ECO:0000256" key="1">
    <source>
        <dbReference type="ARBA" id="ARBA00022448"/>
    </source>
</evidence>
<comment type="similarity">
    <text evidence="5">Belongs to the truncated hemoglobin family. Group II subfamily.</text>
</comment>
<dbReference type="GO" id="GO:0005344">
    <property type="term" value="F:oxygen carrier activity"/>
    <property type="evidence" value="ECO:0007669"/>
    <property type="project" value="InterPro"/>
</dbReference>
<sequence length="173" mass="20095">MATRKEIMSLPFTPVDKGASVKYRLPPKAFYKAVGEEAGMKELMYDFYDKIYESEISHFFPQDEKEFEEVKVKNTKFFVQICGGPKVYENESKGADLNEYMIRIHDDFSITEKSRIEWLGTIREALADKAQHVEFTLIKEFWDYLESFSKLTVNTFADGSVFYASYEPGDIVP</sequence>
<dbReference type="Pfam" id="PF01152">
    <property type="entry name" value="Bac_globin"/>
    <property type="match status" value="1"/>
</dbReference>
<evidence type="ECO:0000256" key="4">
    <source>
        <dbReference type="ARBA" id="ARBA00023004"/>
    </source>
</evidence>
<dbReference type="GO" id="GO:0020037">
    <property type="term" value="F:heme binding"/>
    <property type="evidence" value="ECO:0007669"/>
    <property type="project" value="InterPro"/>
</dbReference>
<organism evidence="6">
    <name type="scientific">hydrothermal vent metagenome</name>
    <dbReference type="NCBI Taxonomy" id="652676"/>
    <lineage>
        <taxon>unclassified sequences</taxon>
        <taxon>metagenomes</taxon>
        <taxon>ecological metagenomes</taxon>
    </lineage>
</organism>
<dbReference type="InterPro" id="IPR044203">
    <property type="entry name" value="GlbO/GLB3-like"/>
</dbReference>
<dbReference type="SUPFAM" id="SSF46458">
    <property type="entry name" value="Globin-like"/>
    <property type="match status" value="1"/>
</dbReference>
<keyword evidence="3" id="KW-0479">Metal-binding</keyword>
<accession>A0A1W1CKX3</accession>
<name>A0A1W1CKX3_9ZZZZ</name>
<protein>
    <submittedName>
        <fullName evidence="6">Hemoglobin-like protein HbO</fullName>
    </submittedName>
</protein>
<dbReference type="GO" id="GO:0019825">
    <property type="term" value="F:oxygen binding"/>
    <property type="evidence" value="ECO:0007669"/>
    <property type="project" value="InterPro"/>
</dbReference>
<keyword evidence="2" id="KW-0349">Heme</keyword>
<evidence type="ECO:0000313" key="6">
    <source>
        <dbReference type="EMBL" id="SFV66424.1"/>
    </source>
</evidence>
<dbReference type="EMBL" id="FPHI01000029">
    <property type="protein sequence ID" value="SFV66424.1"/>
    <property type="molecule type" value="Genomic_DNA"/>
</dbReference>
<dbReference type="GO" id="GO:0046872">
    <property type="term" value="F:metal ion binding"/>
    <property type="evidence" value="ECO:0007669"/>
    <property type="project" value="UniProtKB-KW"/>
</dbReference>
<keyword evidence="1" id="KW-0813">Transport</keyword>